<sequence>MSVSTRVKKAADDDTEPKPLSNDDIYSMLNSLKNKMITLKSAGSSDAAEIQLLQMALSSPWAPMPCHTASAYDRFMQEPYRAAHCFAPLKRNGSNFAEWLTCLDRVLSVAFNTEMLVSNSPSSLNN</sequence>
<reference evidence="2" key="1">
    <citation type="submission" date="2021-03" db="EMBL/GenBank/DDBJ databases">
        <title>Draft genome sequence of rust myrtle Austropuccinia psidii MF-1, a brazilian biotype.</title>
        <authorList>
            <person name="Quecine M.C."/>
            <person name="Pachon D.M.R."/>
            <person name="Bonatelli M.L."/>
            <person name="Correr F.H."/>
            <person name="Franceschini L.M."/>
            <person name="Leite T.F."/>
            <person name="Margarido G.R.A."/>
            <person name="Almeida C.A."/>
            <person name="Ferrarezi J.A."/>
            <person name="Labate C.A."/>
        </authorList>
    </citation>
    <scope>NUCLEOTIDE SEQUENCE</scope>
    <source>
        <strain evidence="2">MF-1</strain>
    </source>
</reference>
<protein>
    <submittedName>
        <fullName evidence="2">Uncharacterized protein</fullName>
    </submittedName>
</protein>
<feature type="region of interest" description="Disordered" evidence="1">
    <location>
        <begin position="1"/>
        <end position="20"/>
    </location>
</feature>
<keyword evidence="3" id="KW-1185">Reference proteome</keyword>
<proteinExistence type="predicted"/>
<dbReference type="Proteomes" id="UP000765509">
    <property type="component" value="Unassembled WGS sequence"/>
</dbReference>
<comment type="caution">
    <text evidence="2">The sequence shown here is derived from an EMBL/GenBank/DDBJ whole genome shotgun (WGS) entry which is preliminary data.</text>
</comment>
<gene>
    <name evidence="2" type="ORF">O181_076814</name>
</gene>
<organism evidence="2 3">
    <name type="scientific">Austropuccinia psidii MF-1</name>
    <dbReference type="NCBI Taxonomy" id="1389203"/>
    <lineage>
        <taxon>Eukaryota</taxon>
        <taxon>Fungi</taxon>
        <taxon>Dikarya</taxon>
        <taxon>Basidiomycota</taxon>
        <taxon>Pucciniomycotina</taxon>
        <taxon>Pucciniomycetes</taxon>
        <taxon>Pucciniales</taxon>
        <taxon>Sphaerophragmiaceae</taxon>
        <taxon>Austropuccinia</taxon>
    </lineage>
</organism>
<evidence type="ECO:0000313" key="3">
    <source>
        <dbReference type="Proteomes" id="UP000765509"/>
    </source>
</evidence>
<dbReference type="AlphaFoldDB" id="A0A9Q3IFS2"/>
<name>A0A9Q3IFS2_9BASI</name>
<accession>A0A9Q3IFS2</accession>
<dbReference type="EMBL" id="AVOT02041749">
    <property type="protein sequence ID" value="MBW0537099.1"/>
    <property type="molecule type" value="Genomic_DNA"/>
</dbReference>
<evidence type="ECO:0000313" key="2">
    <source>
        <dbReference type="EMBL" id="MBW0537099.1"/>
    </source>
</evidence>
<evidence type="ECO:0000256" key="1">
    <source>
        <dbReference type="SAM" id="MobiDB-lite"/>
    </source>
</evidence>